<dbReference type="Proteomes" id="UP001174934">
    <property type="component" value="Unassembled WGS sequence"/>
</dbReference>
<dbReference type="EMBL" id="JAULSR010000004">
    <property type="protein sequence ID" value="KAK0621674.1"/>
    <property type="molecule type" value="Genomic_DNA"/>
</dbReference>
<evidence type="ECO:0000313" key="2">
    <source>
        <dbReference type="Proteomes" id="UP001174934"/>
    </source>
</evidence>
<name>A0AA39WU58_9PEZI</name>
<proteinExistence type="predicted"/>
<accession>A0AA39WU58</accession>
<comment type="caution">
    <text evidence="1">The sequence shown here is derived from an EMBL/GenBank/DDBJ whole genome shotgun (WGS) entry which is preliminary data.</text>
</comment>
<reference evidence="1" key="1">
    <citation type="submission" date="2023-06" db="EMBL/GenBank/DDBJ databases">
        <title>Genome-scale phylogeny and comparative genomics of the fungal order Sordariales.</title>
        <authorList>
            <consortium name="Lawrence Berkeley National Laboratory"/>
            <person name="Hensen N."/>
            <person name="Bonometti L."/>
            <person name="Westerberg I."/>
            <person name="Brannstrom I.O."/>
            <person name="Guillou S."/>
            <person name="Cros-Aarteil S."/>
            <person name="Calhoun S."/>
            <person name="Haridas S."/>
            <person name="Kuo A."/>
            <person name="Mondo S."/>
            <person name="Pangilinan J."/>
            <person name="Riley R."/>
            <person name="LaButti K."/>
            <person name="Andreopoulos B."/>
            <person name="Lipzen A."/>
            <person name="Chen C."/>
            <person name="Yanf M."/>
            <person name="Daum C."/>
            <person name="Ng V."/>
            <person name="Clum A."/>
            <person name="Steindorff A."/>
            <person name="Ohm R."/>
            <person name="Martin F."/>
            <person name="Silar P."/>
            <person name="Natvig D."/>
            <person name="Lalanne C."/>
            <person name="Gautier V."/>
            <person name="Ament-velasquez S.L."/>
            <person name="Kruys A."/>
            <person name="Hutchinson M.I."/>
            <person name="Powell A.J."/>
            <person name="Barry K."/>
            <person name="Miller A.N."/>
            <person name="Grigoriev I.V."/>
            <person name="Debuchy R."/>
            <person name="Gladieux P."/>
            <person name="Thoren M.H."/>
            <person name="Johannesson H."/>
        </authorList>
    </citation>
    <scope>NUCLEOTIDE SEQUENCE</scope>
    <source>
        <strain evidence="1">SMH3391-2</strain>
    </source>
</reference>
<evidence type="ECO:0000313" key="1">
    <source>
        <dbReference type="EMBL" id="KAK0621674.1"/>
    </source>
</evidence>
<keyword evidence="2" id="KW-1185">Reference proteome</keyword>
<organism evidence="1 2">
    <name type="scientific">Bombardia bombarda</name>
    <dbReference type="NCBI Taxonomy" id="252184"/>
    <lineage>
        <taxon>Eukaryota</taxon>
        <taxon>Fungi</taxon>
        <taxon>Dikarya</taxon>
        <taxon>Ascomycota</taxon>
        <taxon>Pezizomycotina</taxon>
        <taxon>Sordariomycetes</taxon>
        <taxon>Sordariomycetidae</taxon>
        <taxon>Sordariales</taxon>
        <taxon>Lasiosphaeriaceae</taxon>
        <taxon>Bombardia</taxon>
    </lineage>
</organism>
<sequence>MVHRCQGYFSNTNIEPLAFLIKLANMEATNTAATSDSEAATANEFVDGVEDVDHWRVLEDGVPGSSMDRDHYVETSMPRYYGSFGLEDYYVSIYIRKTTPTPTPTLSETVE</sequence>
<dbReference type="AlphaFoldDB" id="A0AA39WU58"/>
<protein>
    <submittedName>
        <fullName evidence="1">Uncharacterized protein</fullName>
    </submittedName>
</protein>
<gene>
    <name evidence="1" type="ORF">B0T17DRAFT_618094</name>
</gene>